<sequence length="459" mass="51538">MVPEERLLHSAKRPIRNGRYVLYWVQAAPRLSGNPAYEYAITMADRHDLPLVACFNLIPGYPDATAPQYRFMIEGLLELRQALRQEGVRLIIISGPPGSAPLTLGGDAALVVTDQGYLRHQRDWCRTAADELSCPLTVVETNVVVPVAVASPKEEWSAGTFRKKITHHIDRFLLPCTSKKPGKDSLSLDIGEERDETTESLLFRVIPPPSPGQGRIPETLPWKGGERAAQELLTRFISSRLARYPGDRNDPNAGALSDLSPYLHFGQLSPVSIAEQVLATGSPSAPVYLDELIVRRELAVNFVHYNPSYDSLQGLPDWAQKTLALHAGDLREYTYTLQEFATARTHDPYWNAAQVEMVSTGKMHGYMRMYWGKKILEWSETPEIGYQIALTLNNRYELDGRDPNGYAGVAWCFGKHDRAWAERPVFGKVRYMNAAGLRRKFDADRYVARIETLSDDHGS</sequence>
<dbReference type="SUPFAM" id="SSF48173">
    <property type="entry name" value="Cryptochrome/photolyase FAD-binding domain"/>
    <property type="match status" value="1"/>
</dbReference>
<keyword evidence="5" id="KW-0285">Flavoprotein</keyword>
<dbReference type="InterPro" id="IPR032673">
    <property type="entry name" value="DNA_photolyase_2_CS"/>
</dbReference>
<comment type="catalytic activity">
    <reaction evidence="12">
        <text>cyclobutadipyrimidine (in DNA) = 2 pyrimidine residues (in DNA).</text>
        <dbReference type="EC" id="4.1.99.3"/>
    </reaction>
</comment>
<proteinExistence type="inferred from homology"/>
<dbReference type="SUPFAM" id="SSF52425">
    <property type="entry name" value="Cryptochrome/photolyase, N-terminal domain"/>
    <property type="match status" value="1"/>
</dbReference>
<dbReference type="InterPro" id="IPR052219">
    <property type="entry name" value="Photolyase_Class-2"/>
</dbReference>
<evidence type="ECO:0000256" key="6">
    <source>
        <dbReference type="ARBA" id="ARBA00022763"/>
    </source>
</evidence>
<dbReference type="AlphaFoldDB" id="A0A0W8F4T1"/>
<keyword evidence="7" id="KW-0274">FAD</keyword>
<evidence type="ECO:0000256" key="12">
    <source>
        <dbReference type="ARBA" id="ARBA00033999"/>
    </source>
</evidence>
<dbReference type="GO" id="GO:0003677">
    <property type="term" value="F:DNA binding"/>
    <property type="evidence" value="ECO:0007669"/>
    <property type="project" value="UniProtKB-KW"/>
</dbReference>
<name>A0A0W8F4T1_9ZZZZ</name>
<evidence type="ECO:0000256" key="9">
    <source>
        <dbReference type="ARBA" id="ARBA00023204"/>
    </source>
</evidence>
<dbReference type="GO" id="GO:0003904">
    <property type="term" value="F:deoxyribodipyrimidine photo-lyase activity"/>
    <property type="evidence" value="ECO:0007669"/>
    <property type="project" value="UniProtKB-EC"/>
</dbReference>
<feature type="domain" description="Photolyase/cryptochrome alpha/beta" evidence="13">
    <location>
        <begin position="19"/>
        <end position="147"/>
    </location>
</feature>
<keyword evidence="8" id="KW-0238">DNA-binding</keyword>
<dbReference type="PROSITE" id="PS51645">
    <property type="entry name" value="PHR_CRY_ALPHA_BETA"/>
    <property type="match status" value="1"/>
</dbReference>
<evidence type="ECO:0000256" key="3">
    <source>
        <dbReference type="ARBA" id="ARBA00013149"/>
    </source>
</evidence>
<organism evidence="14">
    <name type="scientific">hydrocarbon metagenome</name>
    <dbReference type="NCBI Taxonomy" id="938273"/>
    <lineage>
        <taxon>unclassified sequences</taxon>
        <taxon>metagenomes</taxon>
        <taxon>ecological metagenomes</taxon>
    </lineage>
</organism>
<evidence type="ECO:0000256" key="1">
    <source>
        <dbReference type="ARBA" id="ARBA00001974"/>
    </source>
</evidence>
<dbReference type="Pfam" id="PF00875">
    <property type="entry name" value="DNA_photolyase"/>
    <property type="match status" value="1"/>
</dbReference>
<keyword evidence="9" id="KW-0234">DNA repair</keyword>
<comment type="caution">
    <text evidence="14">The sequence shown here is derived from an EMBL/GenBank/DDBJ whole genome shotgun (WGS) entry which is preliminary data.</text>
</comment>
<accession>A0A0W8F4T1</accession>
<gene>
    <name evidence="14" type="ORF">ASZ90_014918</name>
</gene>
<dbReference type="InterPro" id="IPR014729">
    <property type="entry name" value="Rossmann-like_a/b/a_fold"/>
</dbReference>
<dbReference type="PANTHER" id="PTHR10211:SF0">
    <property type="entry name" value="DEOXYRIBODIPYRIMIDINE PHOTO-LYASE"/>
    <property type="match status" value="1"/>
</dbReference>
<evidence type="ECO:0000256" key="5">
    <source>
        <dbReference type="ARBA" id="ARBA00022630"/>
    </source>
</evidence>
<dbReference type="InterPro" id="IPR036155">
    <property type="entry name" value="Crypto/Photolyase_N_sf"/>
</dbReference>
<keyword evidence="6" id="KW-0227">DNA damage</keyword>
<keyword evidence="10 14" id="KW-0456">Lyase</keyword>
<dbReference type="EC" id="4.1.99.3" evidence="3"/>
<evidence type="ECO:0000256" key="4">
    <source>
        <dbReference type="ARBA" id="ARBA00014046"/>
    </source>
</evidence>
<dbReference type="Gene3D" id="1.10.579.10">
    <property type="entry name" value="DNA Cyclobutane Dipyrimidine Photolyase, subunit A, domain 3"/>
    <property type="match status" value="1"/>
</dbReference>
<comment type="similarity">
    <text evidence="2">Belongs to the DNA photolyase class-2 family.</text>
</comment>
<dbReference type="PROSITE" id="PS01084">
    <property type="entry name" value="DNA_PHOTOLYASES_2_2"/>
    <property type="match status" value="1"/>
</dbReference>
<comment type="cofactor">
    <cofactor evidence="1">
        <name>FAD</name>
        <dbReference type="ChEBI" id="CHEBI:57692"/>
    </cofactor>
</comment>
<evidence type="ECO:0000256" key="8">
    <source>
        <dbReference type="ARBA" id="ARBA00023125"/>
    </source>
</evidence>
<reference evidence="14" key="1">
    <citation type="journal article" date="2015" name="Proc. Natl. Acad. Sci. U.S.A.">
        <title>Networks of energetic and metabolic interactions define dynamics in microbial communities.</title>
        <authorList>
            <person name="Embree M."/>
            <person name="Liu J.K."/>
            <person name="Al-Bassam M.M."/>
            <person name="Zengler K."/>
        </authorList>
    </citation>
    <scope>NUCLEOTIDE SEQUENCE</scope>
</reference>
<dbReference type="FunFam" id="1.10.579.10:FF:000002">
    <property type="entry name" value="Deoxyribodipyrimidine photolyase"/>
    <property type="match status" value="1"/>
</dbReference>
<dbReference type="Gene3D" id="3.40.50.620">
    <property type="entry name" value="HUPs"/>
    <property type="match status" value="1"/>
</dbReference>
<evidence type="ECO:0000256" key="7">
    <source>
        <dbReference type="ARBA" id="ARBA00022827"/>
    </source>
</evidence>
<evidence type="ECO:0000256" key="11">
    <source>
        <dbReference type="ARBA" id="ARBA00031671"/>
    </source>
</evidence>
<dbReference type="EMBL" id="LNQE01001557">
    <property type="protein sequence ID" value="KUG15427.1"/>
    <property type="molecule type" value="Genomic_DNA"/>
</dbReference>
<dbReference type="PANTHER" id="PTHR10211">
    <property type="entry name" value="DEOXYRIBODIPYRIMIDINE PHOTOLYASE"/>
    <property type="match status" value="1"/>
</dbReference>
<dbReference type="Gene3D" id="1.25.40.80">
    <property type="match status" value="1"/>
</dbReference>
<dbReference type="GO" id="GO:0000719">
    <property type="term" value="P:photoreactive repair"/>
    <property type="evidence" value="ECO:0007669"/>
    <property type="project" value="TreeGrafter"/>
</dbReference>
<protein>
    <recommendedName>
        <fullName evidence="4">Deoxyribodipyrimidine photo-lyase</fullName>
        <ecNumber evidence="3">4.1.99.3</ecNumber>
    </recommendedName>
    <alternativeName>
        <fullName evidence="11">DNA photolyase</fullName>
    </alternativeName>
</protein>
<dbReference type="InterPro" id="IPR036134">
    <property type="entry name" value="Crypto/Photolyase_FAD-like_sf"/>
</dbReference>
<dbReference type="InterPro" id="IPR006050">
    <property type="entry name" value="DNA_photolyase_N"/>
</dbReference>
<evidence type="ECO:0000259" key="13">
    <source>
        <dbReference type="PROSITE" id="PS51645"/>
    </source>
</evidence>
<evidence type="ECO:0000256" key="10">
    <source>
        <dbReference type="ARBA" id="ARBA00023239"/>
    </source>
</evidence>
<evidence type="ECO:0000313" key="14">
    <source>
        <dbReference type="EMBL" id="KUG15427.1"/>
    </source>
</evidence>
<evidence type="ECO:0000256" key="2">
    <source>
        <dbReference type="ARBA" id="ARBA00006409"/>
    </source>
</evidence>